<dbReference type="AlphaFoldDB" id="A0A6J6LUA5"/>
<dbReference type="GO" id="GO:0008168">
    <property type="term" value="F:methyltransferase activity"/>
    <property type="evidence" value="ECO:0007669"/>
    <property type="project" value="UniProtKB-KW"/>
</dbReference>
<evidence type="ECO:0000259" key="4">
    <source>
        <dbReference type="Pfam" id="PF13649"/>
    </source>
</evidence>
<keyword evidence="1" id="KW-0489">Methyltransferase</keyword>
<name>A0A6J6LUA5_9ZZZZ</name>
<evidence type="ECO:0000313" key="5">
    <source>
        <dbReference type="EMBL" id="CAB4664499.1"/>
    </source>
</evidence>
<evidence type="ECO:0000256" key="1">
    <source>
        <dbReference type="ARBA" id="ARBA00022603"/>
    </source>
</evidence>
<reference evidence="5" key="1">
    <citation type="submission" date="2020-05" db="EMBL/GenBank/DDBJ databases">
        <authorList>
            <person name="Chiriac C."/>
            <person name="Salcher M."/>
            <person name="Ghai R."/>
            <person name="Kavagutti S V."/>
        </authorList>
    </citation>
    <scope>NUCLEOTIDE SEQUENCE</scope>
</reference>
<keyword evidence="2" id="KW-0808">Transferase</keyword>
<dbReference type="GO" id="GO:0032259">
    <property type="term" value="P:methylation"/>
    <property type="evidence" value="ECO:0007669"/>
    <property type="project" value="UniProtKB-KW"/>
</dbReference>
<evidence type="ECO:0000256" key="3">
    <source>
        <dbReference type="ARBA" id="ARBA00022691"/>
    </source>
</evidence>
<dbReference type="Gene3D" id="3.40.50.150">
    <property type="entry name" value="Vaccinia Virus protein VP39"/>
    <property type="match status" value="1"/>
</dbReference>
<protein>
    <submittedName>
        <fullName evidence="5">Unannotated protein</fullName>
    </submittedName>
</protein>
<dbReference type="InterPro" id="IPR029063">
    <property type="entry name" value="SAM-dependent_MTases_sf"/>
</dbReference>
<dbReference type="PANTHER" id="PTHR43464">
    <property type="entry name" value="METHYLTRANSFERASE"/>
    <property type="match status" value="1"/>
</dbReference>
<organism evidence="5">
    <name type="scientific">freshwater metagenome</name>
    <dbReference type="NCBI Taxonomy" id="449393"/>
    <lineage>
        <taxon>unclassified sequences</taxon>
        <taxon>metagenomes</taxon>
        <taxon>ecological metagenomes</taxon>
    </lineage>
</organism>
<proteinExistence type="predicted"/>
<dbReference type="EMBL" id="CAEZWU010000052">
    <property type="protein sequence ID" value="CAB4664499.1"/>
    <property type="molecule type" value="Genomic_DNA"/>
</dbReference>
<dbReference type="SUPFAM" id="SSF53335">
    <property type="entry name" value="S-adenosyl-L-methionine-dependent methyltransferases"/>
    <property type="match status" value="1"/>
</dbReference>
<evidence type="ECO:0000256" key="2">
    <source>
        <dbReference type="ARBA" id="ARBA00022679"/>
    </source>
</evidence>
<accession>A0A6J6LUA5</accession>
<keyword evidence="3" id="KW-0949">S-adenosyl-L-methionine</keyword>
<dbReference type="Pfam" id="PF13649">
    <property type="entry name" value="Methyltransf_25"/>
    <property type="match status" value="1"/>
</dbReference>
<dbReference type="InterPro" id="IPR041698">
    <property type="entry name" value="Methyltransf_25"/>
</dbReference>
<gene>
    <name evidence="5" type="ORF">UFOPK2292_00482</name>
</gene>
<dbReference type="PANTHER" id="PTHR43464:SF19">
    <property type="entry name" value="UBIQUINONE BIOSYNTHESIS O-METHYLTRANSFERASE, MITOCHONDRIAL"/>
    <property type="match status" value="1"/>
</dbReference>
<sequence length="294" mass="32778">MNQQSETQKYFGDEAERWDAQAKKLQYNTITDRNSSVLDSFRRHGNVKNFLDVGCGTGQLTIQISGLGVDASGIDFAPEMIDVCLKNAITANSTAKFNCASIFDISLTDSSFDLISAQGFIEYISESELTKFLRILSRILKKNGQAVIGSRNRLFNIASMNEYTQLEVEIGAVQDLLAEAIAVQMSPSQQSLFKTLSQFSFDLKRPAAHPHTGIDVATRYQYTPSELIAKFHEVGFVPSQIYPINFHPMPQSLLTNAKLLQTKDRLSSVVASEYPNTHQFVPYSSSFVMAFTKQ</sequence>
<dbReference type="CDD" id="cd02440">
    <property type="entry name" value="AdoMet_MTases"/>
    <property type="match status" value="1"/>
</dbReference>
<feature type="domain" description="Methyltransferase" evidence="4">
    <location>
        <begin position="51"/>
        <end position="144"/>
    </location>
</feature>